<proteinExistence type="predicted"/>
<dbReference type="PATRIC" id="fig|1276246.3.peg.177"/>
<protein>
    <recommendedName>
        <fullName evidence="3">Lipoprotein</fullName>
    </recommendedName>
</protein>
<evidence type="ECO:0000313" key="2">
    <source>
        <dbReference type="Proteomes" id="UP000019267"/>
    </source>
</evidence>
<dbReference type="PROSITE" id="PS51257">
    <property type="entry name" value="PROKAR_LIPOPROTEIN"/>
    <property type="match status" value="1"/>
</dbReference>
<dbReference type="EMBL" id="CP006681">
    <property type="protein sequence ID" value="AHI52519.1"/>
    <property type="molecule type" value="Genomic_DNA"/>
</dbReference>
<dbReference type="NCBIfam" id="NF038029">
    <property type="entry name" value="LP_plasma"/>
    <property type="match status" value="1"/>
</dbReference>
<dbReference type="RefSeq" id="WP_025362761.1">
    <property type="nucleotide sequence ID" value="NZ_CP006681.1"/>
</dbReference>
<gene>
    <name evidence="1" type="ORF">SCULI_v1c01780</name>
</gene>
<dbReference type="KEGG" id="scq:SCULI_v1c01780"/>
<reference evidence="1 2" key="1">
    <citation type="journal article" date="2014" name="Genome Biol. Evol.">
        <title>Molecular evolution of the substrate utilization strategies and putative virulence factors in mosquito-associated Spiroplasma species.</title>
        <authorList>
            <person name="Chang T.H."/>
            <person name="Lo W.S."/>
            <person name="Ku C."/>
            <person name="Chen L.L."/>
            <person name="Kuo C.H."/>
        </authorList>
    </citation>
    <scope>NUCLEOTIDE SEQUENCE [LARGE SCALE GENOMIC DNA]</scope>
    <source>
        <strain evidence="1">AES-1</strain>
    </source>
</reference>
<organism evidence="1 2">
    <name type="scientific">Spiroplasma culicicola AES-1</name>
    <dbReference type="NCBI Taxonomy" id="1276246"/>
    <lineage>
        <taxon>Bacteria</taxon>
        <taxon>Bacillati</taxon>
        <taxon>Mycoplasmatota</taxon>
        <taxon>Mollicutes</taxon>
        <taxon>Entomoplasmatales</taxon>
        <taxon>Spiroplasmataceae</taxon>
        <taxon>Spiroplasma</taxon>
    </lineage>
</organism>
<dbReference type="AlphaFoldDB" id="W6AFN9"/>
<evidence type="ECO:0008006" key="3">
    <source>
        <dbReference type="Google" id="ProtNLM"/>
    </source>
</evidence>
<dbReference type="HOGENOM" id="CLU_2107461_0_0_14"/>
<name>W6AFN9_9MOLU</name>
<dbReference type="InterPro" id="IPR054816">
    <property type="entry name" value="Lipoprotein_mollicutes-type_CS"/>
</dbReference>
<evidence type="ECO:0000313" key="1">
    <source>
        <dbReference type="EMBL" id="AHI52519.1"/>
    </source>
</evidence>
<sequence>MKKILTIIGGFSLIAIPTAFTISCFSGDMGFKSTMSDHLSEIFMEGTPETITKDEILTEIYKKYALNTDETRKGIILGEIIKVDNTTAKVDITITIESPIFYAEQFTMTIKFLDE</sequence>
<accession>W6AFN9</accession>
<dbReference type="Proteomes" id="UP000019267">
    <property type="component" value="Chromosome"/>
</dbReference>
<keyword evidence="2" id="KW-1185">Reference proteome</keyword>
<dbReference type="OrthoDB" id="401275at2"/>
<dbReference type="STRING" id="1276246.SCULI_v1c01780"/>